<dbReference type="InterPro" id="IPR050138">
    <property type="entry name" value="DHOase/Allantoinase_Hydrolase"/>
</dbReference>
<dbReference type="NCBIfam" id="TIGR03178">
    <property type="entry name" value="allantoinase"/>
    <property type="match status" value="1"/>
</dbReference>
<dbReference type="GO" id="GO:0005737">
    <property type="term" value="C:cytoplasm"/>
    <property type="evidence" value="ECO:0007669"/>
    <property type="project" value="TreeGrafter"/>
</dbReference>
<dbReference type="Pfam" id="PF01979">
    <property type="entry name" value="Amidohydro_1"/>
    <property type="match status" value="1"/>
</dbReference>
<dbReference type="PROSITE" id="PS00482">
    <property type="entry name" value="DIHYDROOROTASE_1"/>
    <property type="match status" value="1"/>
</dbReference>
<evidence type="ECO:0000313" key="12">
    <source>
        <dbReference type="Proteomes" id="UP000311382"/>
    </source>
</evidence>
<organism evidence="11 12">
    <name type="scientific">Rhodotorula diobovata</name>
    <dbReference type="NCBI Taxonomy" id="5288"/>
    <lineage>
        <taxon>Eukaryota</taxon>
        <taxon>Fungi</taxon>
        <taxon>Dikarya</taxon>
        <taxon>Basidiomycota</taxon>
        <taxon>Pucciniomycotina</taxon>
        <taxon>Microbotryomycetes</taxon>
        <taxon>Sporidiobolales</taxon>
        <taxon>Sporidiobolaceae</taxon>
        <taxon>Rhodotorula</taxon>
    </lineage>
</organism>
<evidence type="ECO:0000256" key="6">
    <source>
        <dbReference type="ARBA" id="ARBA00012863"/>
    </source>
</evidence>
<dbReference type="GO" id="GO:0000256">
    <property type="term" value="P:allantoin catabolic process"/>
    <property type="evidence" value="ECO:0007669"/>
    <property type="project" value="UniProtKB-UniPathway"/>
</dbReference>
<evidence type="ECO:0000256" key="7">
    <source>
        <dbReference type="ARBA" id="ARBA00022723"/>
    </source>
</evidence>
<reference evidence="11 12" key="1">
    <citation type="submission" date="2019-03" db="EMBL/GenBank/DDBJ databases">
        <title>Rhodosporidium diobovatum UCD-FST 08-225 genome sequencing, assembly, and annotation.</title>
        <authorList>
            <person name="Fakankun I.U."/>
            <person name="Fristensky B."/>
            <person name="Levin D.B."/>
        </authorList>
    </citation>
    <scope>NUCLEOTIDE SEQUENCE [LARGE SCALE GENOMIC DNA]</scope>
    <source>
        <strain evidence="11 12">UCD-FST 08-225</strain>
    </source>
</reference>
<evidence type="ECO:0000256" key="8">
    <source>
        <dbReference type="ARBA" id="ARBA00022801"/>
    </source>
</evidence>
<dbReference type="UniPathway" id="UPA00395">
    <property type="reaction ID" value="UER00653"/>
</dbReference>
<evidence type="ECO:0000256" key="2">
    <source>
        <dbReference type="ARBA" id="ARBA00001947"/>
    </source>
</evidence>
<dbReference type="STRING" id="5288.A0A5C5FW97"/>
<dbReference type="GO" id="GO:0050897">
    <property type="term" value="F:cobalt ion binding"/>
    <property type="evidence" value="ECO:0007669"/>
    <property type="project" value="InterPro"/>
</dbReference>
<evidence type="ECO:0000256" key="3">
    <source>
        <dbReference type="ARBA" id="ARBA00004968"/>
    </source>
</evidence>
<dbReference type="FunFam" id="3.20.20.140:FF:000032">
    <property type="entry name" value="Allantoinase Dal1"/>
    <property type="match status" value="1"/>
</dbReference>
<dbReference type="GO" id="GO:0004038">
    <property type="term" value="F:allantoinase activity"/>
    <property type="evidence" value="ECO:0007669"/>
    <property type="project" value="UniProtKB-EC"/>
</dbReference>
<keyword evidence="12" id="KW-1185">Reference proteome</keyword>
<accession>A0A5C5FW97</accession>
<evidence type="ECO:0000256" key="1">
    <source>
        <dbReference type="ARBA" id="ARBA00001756"/>
    </source>
</evidence>
<dbReference type="OrthoDB" id="1924787at2759"/>
<comment type="subunit">
    <text evidence="5">Homotetramer.</text>
</comment>
<dbReference type="Proteomes" id="UP000311382">
    <property type="component" value="Unassembled WGS sequence"/>
</dbReference>
<feature type="domain" description="Amidohydrolase-related" evidence="10">
    <location>
        <begin position="64"/>
        <end position="452"/>
    </location>
</feature>
<gene>
    <name evidence="11" type="ORF">DMC30DRAFT_417384</name>
</gene>
<evidence type="ECO:0000313" key="11">
    <source>
        <dbReference type="EMBL" id="TNY19971.1"/>
    </source>
</evidence>
<comment type="pathway">
    <text evidence="3">Nitrogen metabolism; (S)-allantoin degradation; allantoate from (S)-allantoin: step 1/1.</text>
</comment>
<dbReference type="InterPro" id="IPR006680">
    <property type="entry name" value="Amidohydro-rel"/>
</dbReference>
<proteinExistence type="inferred from homology"/>
<name>A0A5C5FW97_9BASI</name>
<dbReference type="PANTHER" id="PTHR43668:SF2">
    <property type="entry name" value="ALLANTOINASE"/>
    <property type="match status" value="1"/>
</dbReference>
<dbReference type="InterPro" id="IPR017593">
    <property type="entry name" value="Allantoinase"/>
</dbReference>
<evidence type="ECO:0000259" key="10">
    <source>
        <dbReference type="Pfam" id="PF01979"/>
    </source>
</evidence>
<comment type="cofactor">
    <cofactor evidence="2">
        <name>Zn(2+)</name>
        <dbReference type="ChEBI" id="CHEBI:29105"/>
    </cofactor>
</comment>
<dbReference type="EC" id="3.5.2.5" evidence="6"/>
<comment type="similarity">
    <text evidence="4">Belongs to the metallo-dependent hydrolases superfamily. Allantoinase family.</text>
</comment>
<evidence type="ECO:0000256" key="9">
    <source>
        <dbReference type="ARBA" id="ARBA00022833"/>
    </source>
</evidence>
<sequence length="472" mass="51036">MPFPTTKRYFLSSRVFTPSSPSGAPGTIEVALPAGTISSVHGGRIPRPEGVADADWVDVGERWLLPGLVDAHVHLNEPGRTEWEGFETGTAAAASGGVTTVIDMPLNAIPPTTTVANLHTKLAASDGKRHVDVGFWGGVVPDNAADLQPLAREGVKGFKAFLCESGVEEFPGIDEAQILTAMKELDEAKSLFLFHAELDNLASQQHGHGDGHGHASAPDASAYSTFLESRPPSLEESAIDLIIRCASQFPSLRTHIVHLSAASALPALRRARNELHLPLTVETCFHYLTLSAEEIARGNTLFKCCPPIRASSNRDALWDALLRGDIDFVVSDHSPCVTELKRLDEGDFMGAWGGIGGLGLGLSLLWTEAKKRGVEMARVLEWVCERPAKQVGLEGRKGAIVVGADADLVVFDPEETFTIRKSELHFKNRASPYEGLTLTGAVRSTYLRGREVYDRQRGFEGVESEFEGKTLL</sequence>
<evidence type="ECO:0000256" key="5">
    <source>
        <dbReference type="ARBA" id="ARBA00011881"/>
    </source>
</evidence>
<dbReference type="InterPro" id="IPR011059">
    <property type="entry name" value="Metal-dep_hydrolase_composite"/>
</dbReference>
<dbReference type="Gene3D" id="3.20.20.140">
    <property type="entry name" value="Metal-dependent hydrolases"/>
    <property type="match status" value="1"/>
</dbReference>
<dbReference type="SUPFAM" id="SSF51556">
    <property type="entry name" value="Metallo-dependent hydrolases"/>
    <property type="match status" value="1"/>
</dbReference>
<comment type="caution">
    <text evidence="11">The sequence shown here is derived from an EMBL/GenBank/DDBJ whole genome shotgun (WGS) entry which is preliminary data.</text>
</comment>
<dbReference type="SUPFAM" id="SSF51338">
    <property type="entry name" value="Composite domain of metallo-dependent hydrolases"/>
    <property type="match status" value="1"/>
</dbReference>
<dbReference type="EMBL" id="SOZI01000079">
    <property type="protein sequence ID" value="TNY19971.1"/>
    <property type="molecule type" value="Genomic_DNA"/>
</dbReference>
<dbReference type="GO" id="GO:0006145">
    <property type="term" value="P:purine nucleobase catabolic process"/>
    <property type="evidence" value="ECO:0007669"/>
    <property type="project" value="TreeGrafter"/>
</dbReference>
<dbReference type="InterPro" id="IPR032466">
    <property type="entry name" value="Metal_Hydrolase"/>
</dbReference>
<protein>
    <recommendedName>
        <fullName evidence="6">allantoinase</fullName>
        <ecNumber evidence="6">3.5.2.5</ecNumber>
    </recommendedName>
</protein>
<dbReference type="PANTHER" id="PTHR43668">
    <property type="entry name" value="ALLANTOINASE"/>
    <property type="match status" value="1"/>
</dbReference>
<evidence type="ECO:0000256" key="4">
    <source>
        <dbReference type="ARBA" id="ARBA00010368"/>
    </source>
</evidence>
<comment type="catalytic activity">
    <reaction evidence="1">
        <text>(S)-allantoin + H2O = allantoate + H(+)</text>
        <dbReference type="Rhea" id="RHEA:17029"/>
        <dbReference type="ChEBI" id="CHEBI:15377"/>
        <dbReference type="ChEBI" id="CHEBI:15378"/>
        <dbReference type="ChEBI" id="CHEBI:15678"/>
        <dbReference type="ChEBI" id="CHEBI:17536"/>
        <dbReference type="EC" id="3.5.2.5"/>
    </reaction>
</comment>
<dbReference type="AlphaFoldDB" id="A0A5C5FW97"/>
<dbReference type="GO" id="GO:0008270">
    <property type="term" value="F:zinc ion binding"/>
    <property type="evidence" value="ECO:0007669"/>
    <property type="project" value="InterPro"/>
</dbReference>
<keyword evidence="7" id="KW-0479">Metal-binding</keyword>
<keyword evidence="9" id="KW-0862">Zinc</keyword>
<keyword evidence="8" id="KW-0378">Hydrolase</keyword>
<dbReference type="InterPro" id="IPR002195">
    <property type="entry name" value="Dihydroorotase_CS"/>
</dbReference>